<evidence type="ECO:0000259" key="2">
    <source>
        <dbReference type="Pfam" id="PF01757"/>
    </source>
</evidence>
<sequence>MINAIQYLRALAAWMVVLHHFVQLYCTPEVSGRIASFFLHYGAYGVDLFFIISGFVIYHSTSGKTVHFKQFMVQRMARLAPAYWFYTLLITALVVNYENLIPLTAFEPVFLLKSLLFLPAKNPSGIGFFPLLTVGWTLNYEMVFYLIFAFTLLFPFKFRLVATTVGLLLLIFVTHKAGHDFLFYSNKIILEFSLGMEIYCLWKRGWVQKIHYSMSIILMIFATLLFIIEQPIGHHCLRSGVPCAFIFIAVLSLNQRLNSTWIITIGNWSYSTYLCHLLALALLRPISLSLHLPHFFTLCLGFPLILAVSYLSYSFIEKPMQNYIKTFQKQKETILKSKGLASL</sequence>
<organism evidence="3 4">
    <name type="scientific">Legionella clemsonensis</name>
    <dbReference type="NCBI Taxonomy" id="1867846"/>
    <lineage>
        <taxon>Bacteria</taxon>
        <taxon>Pseudomonadati</taxon>
        <taxon>Pseudomonadota</taxon>
        <taxon>Gammaproteobacteria</taxon>
        <taxon>Legionellales</taxon>
        <taxon>Legionellaceae</taxon>
        <taxon>Legionella</taxon>
    </lineage>
</organism>
<proteinExistence type="predicted"/>
<feature type="transmembrane region" description="Helical" evidence="1">
    <location>
        <begin position="210"/>
        <end position="228"/>
    </location>
</feature>
<protein>
    <submittedName>
        <fullName evidence="3">Acyltransferase family protein</fullName>
    </submittedName>
</protein>
<name>A0A222P3P7_9GAMM</name>
<dbReference type="GO" id="GO:0000271">
    <property type="term" value="P:polysaccharide biosynthetic process"/>
    <property type="evidence" value="ECO:0007669"/>
    <property type="project" value="TreeGrafter"/>
</dbReference>
<dbReference type="Pfam" id="PF01757">
    <property type="entry name" value="Acyl_transf_3"/>
    <property type="match status" value="1"/>
</dbReference>
<reference evidence="4" key="1">
    <citation type="submission" date="2016-07" db="EMBL/GenBank/DDBJ databases">
        <authorList>
            <person name="Florea S."/>
            <person name="Webb J.S."/>
            <person name="Jaromczyk J."/>
            <person name="Schardl C.L."/>
        </authorList>
    </citation>
    <scope>NUCLEOTIDE SEQUENCE [LARGE SCALE GENOMIC DNA]</scope>
    <source>
        <strain evidence="4">CDC-D5610</strain>
    </source>
</reference>
<dbReference type="EMBL" id="CP016397">
    <property type="protein sequence ID" value="ASQ46451.1"/>
    <property type="molecule type" value="Genomic_DNA"/>
</dbReference>
<dbReference type="RefSeq" id="WP_094091307.1">
    <property type="nucleotide sequence ID" value="NZ_CP016397.1"/>
</dbReference>
<keyword evidence="3" id="KW-0808">Transferase</keyword>
<keyword evidence="1" id="KW-0812">Transmembrane</keyword>
<feature type="transmembrane region" description="Helical" evidence="1">
    <location>
        <begin position="126"/>
        <end position="148"/>
    </location>
</feature>
<dbReference type="KEGG" id="lcd:clem_09505"/>
<feature type="transmembrane region" description="Helical" evidence="1">
    <location>
        <begin position="259"/>
        <end position="283"/>
    </location>
</feature>
<evidence type="ECO:0000256" key="1">
    <source>
        <dbReference type="SAM" id="Phobius"/>
    </source>
</evidence>
<keyword evidence="1" id="KW-0472">Membrane</keyword>
<dbReference type="InterPro" id="IPR002656">
    <property type="entry name" value="Acyl_transf_3_dom"/>
</dbReference>
<gene>
    <name evidence="3" type="ORF">clem_09505</name>
</gene>
<feature type="transmembrane region" description="Helical" evidence="1">
    <location>
        <begin position="295"/>
        <end position="316"/>
    </location>
</feature>
<feature type="transmembrane region" description="Helical" evidence="1">
    <location>
        <begin position="37"/>
        <end position="58"/>
    </location>
</feature>
<evidence type="ECO:0000313" key="4">
    <source>
        <dbReference type="Proteomes" id="UP000201728"/>
    </source>
</evidence>
<evidence type="ECO:0000313" key="3">
    <source>
        <dbReference type="EMBL" id="ASQ46451.1"/>
    </source>
</evidence>
<keyword evidence="3" id="KW-0012">Acyltransferase</keyword>
<feature type="transmembrane region" description="Helical" evidence="1">
    <location>
        <begin position="235"/>
        <end position="253"/>
    </location>
</feature>
<dbReference type="Proteomes" id="UP000201728">
    <property type="component" value="Chromosome"/>
</dbReference>
<feature type="transmembrane region" description="Helical" evidence="1">
    <location>
        <begin position="7"/>
        <end position="25"/>
    </location>
</feature>
<accession>A0A222P3P7</accession>
<dbReference type="AlphaFoldDB" id="A0A222P3P7"/>
<dbReference type="PANTHER" id="PTHR23028">
    <property type="entry name" value="ACETYLTRANSFERASE"/>
    <property type="match status" value="1"/>
</dbReference>
<dbReference type="InterPro" id="IPR050879">
    <property type="entry name" value="Acyltransferase_3"/>
</dbReference>
<feature type="transmembrane region" description="Helical" evidence="1">
    <location>
        <begin position="79"/>
        <end position="97"/>
    </location>
</feature>
<feature type="domain" description="Acyltransferase 3" evidence="2">
    <location>
        <begin position="3"/>
        <end position="312"/>
    </location>
</feature>
<dbReference type="GO" id="GO:0016747">
    <property type="term" value="F:acyltransferase activity, transferring groups other than amino-acyl groups"/>
    <property type="evidence" value="ECO:0007669"/>
    <property type="project" value="InterPro"/>
</dbReference>
<dbReference type="OrthoDB" id="9767863at2"/>
<dbReference type="GO" id="GO:0016020">
    <property type="term" value="C:membrane"/>
    <property type="evidence" value="ECO:0007669"/>
    <property type="project" value="TreeGrafter"/>
</dbReference>
<keyword evidence="4" id="KW-1185">Reference proteome</keyword>
<keyword evidence="1" id="KW-1133">Transmembrane helix</keyword>
<dbReference type="PANTHER" id="PTHR23028:SF131">
    <property type="entry name" value="BLR2367 PROTEIN"/>
    <property type="match status" value="1"/>
</dbReference>